<dbReference type="InterPro" id="IPR006700">
    <property type="entry name" value="RsmE"/>
</dbReference>
<feature type="domain" description="Ribosomal RNA small subunit methyltransferase E methyltransferase" evidence="13">
    <location>
        <begin position="75"/>
        <end position="235"/>
    </location>
</feature>
<dbReference type="NCBIfam" id="NF008693">
    <property type="entry name" value="PRK11713.2-3"/>
    <property type="match status" value="1"/>
</dbReference>
<keyword evidence="8 12" id="KW-0808">Transferase</keyword>
<evidence type="ECO:0000256" key="8">
    <source>
        <dbReference type="ARBA" id="ARBA00022679"/>
    </source>
</evidence>
<comment type="subcellular location">
    <subcellularLocation>
        <location evidence="1 12">Cytoplasm</location>
    </subcellularLocation>
</comment>
<comment type="catalytic activity">
    <reaction evidence="11 12">
        <text>uridine(1498) in 16S rRNA + S-adenosyl-L-methionine = N(3)-methyluridine(1498) in 16S rRNA + S-adenosyl-L-homocysteine + H(+)</text>
        <dbReference type="Rhea" id="RHEA:42920"/>
        <dbReference type="Rhea" id="RHEA-COMP:10283"/>
        <dbReference type="Rhea" id="RHEA-COMP:10284"/>
        <dbReference type="ChEBI" id="CHEBI:15378"/>
        <dbReference type="ChEBI" id="CHEBI:57856"/>
        <dbReference type="ChEBI" id="CHEBI:59789"/>
        <dbReference type="ChEBI" id="CHEBI:65315"/>
        <dbReference type="ChEBI" id="CHEBI:74502"/>
        <dbReference type="EC" id="2.1.1.193"/>
    </reaction>
</comment>
<evidence type="ECO:0000256" key="12">
    <source>
        <dbReference type="PIRNR" id="PIRNR015601"/>
    </source>
</evidence>
<evidence type="ECO:0000256" key="6">
    <source>
        <dbReference type="ARBA" id="ARBA00022552"/>
    </source>
</evidence>
<dbReference type="Proteomes" id="UP000662939">
    <property type="component" value="Chromosome"/>
</dbReference>
<comment type="function">
    <text evidence="10 12">Specifically methylates the N3 position of the uracil ring of uridine 1498 (m3U1498) in 16S rRNA. Acts on the fully assembled 30S ribosomal subunit.</text>
</comment>
<dbReference type="InterPro" id="IPR046886">
    <property type="entry name" value="RsmE_MTase_dom"/>
</dbReference>
<dbReference type="Pfam" id="PF20260">
    <property type="entry name" value="PUA_4"/>
    <property type="match status" value="1"/>
</dbReference>
<keyword evidence="6 12" id="KW-0698">rRNA processing</keyword>
<protein>
    <recommendedName>
        <fullName evidence="4 12">Ribosomal RNA small subunit methyltransferase E</fullName>
        <ecNumber evidence="3 12">2.1.1.193</ecNumber>
    </recommendedName>
</protein>
<dbReference type="InterPro" id="IPR029028">
    <property type="entry name" value="Alpha/beta_knot_MTases"/>
</dbReference>
<dbReference type="PANTHER" id="PTHR30027:SF3">
    <property type="entry name" value="16S RRNA (URACIL(1498)-N(3))-METHYLTRANSFERASE"/>
    <property type="match status" value="1"/>
</dbReference>
<accession>A0A895XF50</accession>
<feature type="domain" description="Ribosomal RNA small subunit methyltransferase E PUA-like" evidence="14">
    <location>
        <begin position="19"/>
        <end position="63"/>
    </location>
</feature>
<dbReference type="Pfam" id="PF04452">
    <property type="entry name" value="Methyltrans_RNA"/>
    <property type="match status" value="1"/>
</dbReference>
<dbReference type="GO" id="GO:0070475">
    <property type="term" value="P:rRNA base methylation"/>
    <property type="evidence" value="ECO:0007669"/>
    <property type="project" value="TreeGrafter"/>
</dbReference>
<evidence type="ECO:0000313" key="16">
    <source>
        <dbReference type="Proteomes" id="UP000662939"/>
    </source>
</evidence>
<dbReference type="EC" id="2.1.1.193" evidence="3 12"/>
<dbReference type="PANTHER" id="PTHR30027">
    <property type="entry name" value="RIBOSOMAL RNA SMALL SUBUNIT METHYLTRANSFERASE E"/>
    <property type="match status" value="1"/>
</dbReference>
<evidence type="ECO:0000259" key="13">
    <source>
        <dbReference type="Pfam" id="PF04452"/>
    </source>
</evidence>
<dbReference type="AlphaFoldDB" id="A0A895XF50"/>
<comment type="similarity">
    <text evidence="2 12">Belongs to the RNA methyltransferase RsmE family.</text>
</comment>
<keyword evidence="5 12" id="KW-0963">Cytoplasm</keyword>
<evidence type="ECO:0000256" key="5">
    <source>
        <dbReference type="ARBA" id="ARBA00022490"/>
    </source>
</evidence>
<dbReference type="RefSeq" id="WP_213170469.1">
    <property type="nucleotide sequence ID" value="NZ_CP070496.1"/>
</dbReference>
<proteinExistence type="inferred from homology"/>
<dbReference type="EMBL" id="CP070496">
    <property type="protein sequence ID" value="QSB04471.1"/>
    <property type="molecule type" value="Genomic_DNA"/>
</dbReference>
<dbReference type="SUPFAM" id="SSF88697">
    <property type="entry name" value="PUA domain-like"/>
    <property type="match status" value="1"/>
</dbReference>
<dbReference type="InterPro" id="IPR046887">
    <property type="entry name" value="RsmE_PUA-like"/>
</dbReference>
<dbReference type="SUPFAM" id="SSF75217">
    <property type="entry name" value="alpha/beta knot"/>
    <property type="match status" value="1"/>
</dbReference>
<name>A0A895XF50_9ACTN</name>
<keyword evidence="9 12" id="KW-0949">S-adenosyl-L-methionine</keyword>
<sequence length="241" mass="26120">MSEPVFLIKALPATDQATLDGPEGHHAADVQRLRVGEKLTLSDGSGHLADAEVTAVRKGELDLLLSHRRTIPAPNPRLIVAQALPKGDRGERATQMMTEIGVDEIIPWQSARSITQWKGPRGEKSRQKWVNVAREASKQARRATLPTIAEVHTTKQLVQRLREATQVLLLHEEATEPLSGVSLVGDGDIILIIGPEGSLTPEELAAFTQFGAPIRLGQTVLRTSTAGPAALSVLQSRLGRW</sequence>
<reference evidence="15" key="1">
    <citation type="submission" date="2021-02" db="EMBL/GenBank/DDBJ databases">
        <title>Natronoglycomyces albus gen. nov., sp. nov, a haloalkaliphilic actinobacterium from a soda solonchak soil.</title>
        <authorList>
            <person name="Sorokin D.Y."/>
            <person name="Khijniak T.V."/>
            <person name="Zakharycheva A.P."/>
            <person name="Boueva O.V."/>
            <person name="Ariskina E.V."/>
            <person name="Hahnke R.L."/>
            <person name="Bunk B."/>
            <person name="Sproer C."/>
            <person name="Schumann P."/>
            <person name="Evtushenko L.I."/>
            <person name="Kublanov I.V."/>
        </authorList>
    </citation>
    <scope>NUCLEOTIDE SEQUENCE</scope>
    <source>
        <strain evidence="15">DSM 106290</strain>
    </source>
</reference>
<dbReference type="NCBIfam" id="TIGR00046">
    <property type="entry name" value="RsmE family RNA methyltransferase"/>
    <property type="match status" value="1"/>
</dbReference>
<dbReference type="InterPro" id="IPR015947">
    <property type="entry name" value="PUA-like_sf"/>
</dbReference>
<evidence type="ECO:0000256" key="4">
    <source>
        <dbReference type="ARBA" id="ARBA00013673"/>
    </source>
</evidence>
<evidence type="ECO:0000259" key="14">
    <source>
        <dbReference type="Pfam" id="PF20260"/>
    </source>
</evidence>
<gene>
    <name evidence="15" type="ORF">JQS30_11850</name>
</gene>
<evidence type="ECO:0000256" key="11">
    <source>
        <dbReference type="ARBA" id="ARBA00047944"/>
    </source>
</evidence>
<dbReference type="KEGG" id="nav:JQS30_11850"/>
<dbReference type="PIRSF" id="PIRSF015601">
    <property type="entry name" value="MTase_slr0722"/>
    <property type="match status" value="1"/>
</dbReference>
<dbReference type="InterPro" id="IPR029026">
    <property type="entry name" value="tRNA_m1G_MTases_N"/>
</dbReference>
<dbReference type="GO" id="GO:0005737">
    <property type="term" value="C:cytoplasm"/>
    <property type="evidence" value="ECO:0007669"/>
    <property type="project" value="UniProtKB-SubCell"/>
</dbReference>
<evidence type="ECO:0000256" key="10">
    <source>
        <dbReference type="ARBA" id="ARBA00025699"/>
    </source>
</evidence>
<evidence type="ECO:0000256" key="1">
    <source>
        <dbReference type="ARBA" id="ARBA00004496"/>
    </source>
</evidence>
<keyword evidence="7 12" id="KW-0489">Methyltransferase</keyword>
<evidence type="ECO:0000313" key="15">
    <source>
        <dbReference type="EMBL" id="QSB04471.1"/>
    </source>
</evidence>
<dbReference type="Gene3D" id="2.40.240.20">
    <property type="entry name" value="Hypothetical PUA domain-like, domain 1"/>
    <property type="match status" value="1"/>
</dbReference>
<dbReference type="GO" id="GO:0070042">
    <property type="term" value="F:rRNA (uridine-N3-)-methyltransferase activity"/>
    <property type="evidence" value="ECO:0007669"/>
    <property type="project" value="TreeGrafter"/>
</dbReference>
<evidence type="ECO:0000256" key="3">
    <source>
        <dbReference type="ARBA" id="ARBA00012328"/>
    </source>
</evidence>
<evidence type="ECO:0000256" key="7">
    <source>
        <dbReference type="ARBA" id="ARBA00022603"/>
    </source>
</evidence>
<evidence type="ECO:0000256" key="9">
    <source>
        <dbReference type="ARBA" id="ARBA00022691"/>
    </source>
</evidence>
<keyword evidence="16" id="KW-1185">Reference proteome</keyword>
<evidence type="ECO:0000256" key="2">
    <source>
        <dbReference type="ARBA" id="ARBA00005528"/>
    </source>
</evidence>
<organism evidence="15 16">
    <name type="scientific">Natronoglycomyces albus</name>
    <dbReference type="NCBI Taxonomy" id="2811108"/>
    <lineage>
        <taxon>Bacteria</taxon>
        <taxon>Bacillati</taxon>
        <taxon>Actinomycetota</taxon>
        <taxon>Actinomycetes</taxon>
        <taxon>Glycomycetales</taxon>
        <taxon>Glycomycetaceae</taxon>
        <taxon>Natronoglycomyces</taxon>
    </lineage>
</organism>
<dbReference type="Gene3D" id="3.40.1280.10">
    <property type="match status" value="1"/>
</dbReference>